<dbReference type="Gene3D" id="1.10.260.40">
    <property type="entry name" value="lambda repressor-like DNA-binding domains"/>
    <property type="match status" value="1"/>
</dbReference>
<accession>A0A388TAW4</accession>
<reference evidence="3 4" key="1">
    <citation type="journal article" date="2019" name="ISME J.">
        <title>Genome analyses of uncultured TG2/ZB3 bacteria in 'Margulisbacteria' specifically attached to ectosymbiotic spirochetes of protists in the termite gut.</title>
        <authorList>
            <person name="Utami Y.D."/>
            <person name="Kuwahara H."/>
            <person name="Igai K."/>
            <person name="Murakami T."/>
            <person name="Sugaya K."/>
            <person name="Morikawa T."/>
            <person name="Nagura Y."/>
            <person name="Yuki M."/>
            <person name="Deevong P."/>
            <person name="Inoue T."/>
            <person name="Kihara K."/>
            <person name="Lo N."/>
            <person name="Yamada A."/>
            <person name="Ohkuma M."/>
            <person name="Hongoh Y."/>
        </authorList>
    </citation>
    <scope>NUCLEOTIDE SEQUENCE [LARGE SCALE GENOMIC DNA]</scope>
    <source>
        <strain evidence="3">NkOx7-01</strain>
    </source>
</reference>
<evidence type="ECO:0000259" key="2">
    <source>
        <dbReference type="PROSITE" id="PS50943"/>
    </source>
</evidence>
<organism evidence="3 4">
    <name type="scientific">Termititenax aidoneus</name>
    <dbReference type="NCBI Taxonomy" id="2218524"/>
    <lineage>
        <taxon>Bacteria</taxon>
        <taxon>Bacillati</taxon>
        <taxon>Candidatus Margulisiibacteriota</taxon>
        <taxon>Candidatus Termititenacia</taxon>
        <taxon>Candidatus Termititenacales</taxon>
        <taxon>Candidatus Termititenacaceae</taxon>
        <taxon>Candidatus Termititenax</taxon>
    </lineage>
</organism>
<gene>
    <name evidence="3" type="ORF">NO1_0315</name>
</gene>
<feature type="domain" description="HTH cro/C1-type" evidence="2">
    <location>
        <begin position="11"/>
        <end position="64"/>
    </location>
</feature>
<dbReference type="InterPro" id="IPR050807">
    <property type="entry name" value="TransReg_Diox_bact_type"/>
</dbReference>
<dbReference type="Pfam" id="PF01381">
    <property type="entry name" value="HTH_3"/>
    <property type="match status" value="1"/>
</dbReference>
<keyword evidence="1" id="KW-0238">DNA-binding</keyword>
<dbReference type="GO" id="GO:0003677">
    <property type="term" value="F:DNA binding"/>
    <property type="evidence" value="ECO:0007669"/>
    <property type="project" value="UniProtKB-KW"/>
</dbReference>
<evidence type="ECO:0000313" key="4">
    <source>
        <dbReference type="Proteomes" id="UP000269352"/>
    </source>
</evidence>
<keyword evidence="4" id="KW-1185">Reference proteome</keyword>
<name>A0A388TAW4_TERA1</name>
<dbReference type="Proteomes" id="UP000269352">
    <property type="component" value="Unassembled WGS sequence"/>
</dbReference>
<dbReference type="GO" id="GO:0003700">
    <property type="term" value="F:DNA-binding transcription factor activity"/>
    <property type="evidence" value="ECO:0007669"/>
    <property type="project" value="TreeGrafter"/>
</dbReference>
<evidence type="ECO:0000256" key="1">
    <source>
        <dbReference type="ARBA" id="ARBA00023125"/>
    </source>
</evidence>
<dbReference type="PANTHER" id="PTHR46797:SF1">
    <property type="entry name" value="METHYLPHOSPHONATE SYNTHASE"/>
    <property type="match status" value="1"/>
</dbReference>
<comment type="caution">
    <text evidence="3">The sequence shown here is derived from an EMBL/GenBank/DDBJ whole genome shotgun (WGS) entry which is preliminary data.</text>
</comment>
<dbReference type="SMART" id="SM00530">
    <property type="entry name" value="HTH_XRE"/>
    <property type="match status" value="1"/>
</dbReference>
<protein>
    <submittedName>
        <fullName evidence="3">Transcriptional regulators</fullName>
    </submittedName>
</protein>
<dbReference type="EMBL" id="BGZN01000003">
    <property type="protein sequence ID" value="GBR72858.1"/>
    <property type="molecule type" value="Genomic_DNA"/>
</dbReference>
<sequence>MDLRKTFIRNLKKLRASAGLSQLKLAERCDVSGNYIGIIESGKRFPSVEMLEKLAQALKVHPYLFFFDGKTEKSAPVIPEKIKLEIIAKLSGVIRKY</sequence>
<dbReference type="GO" id="GO:0005829">
    <property type="term" value="C:cytosol"/>
    <property type="evidence" value="ECO:0007669"/>
    <property type="project" value="TreeGrafter"/>
</dbReference>
<dbReference type="SUPFAM" id="SSF47413">
    <property type="entry name" value="lambda repressor-like DNA-binding domains"/>
    <property type="match status" value="1"/>
</dbReference>
<dbReference type="InterPro" id="IPR010982">
    <property type="entry name" value="Lambda_DNA-bd_dom_sf"/>
</dbReference>
<dbReference type="PANTHER" id="PTHR46797">
    <property type="entry name" value="HTH-TYPE TRANSCRIPTIONAL REGULATOR"/>
    <property type="match status" value="1"/>
</dbReference>
<dbReference type="AlphaFoldDB" id="A0A388TAW4"/>
<evidence type="ECO:0000313" key="3">
    <source>
        <dbReference type="EMBL" id="GBR72858.1"/>
    </source>
</evidence>
<dbReference type="InterPro" id="IPR001387">
    <property type="entry name" value="Cro/C1-type_HTH"/>
</dbReference>
<proteinExistence type="predicted"/>
<dbReference type="CDD" id="cd00093">
    <property type="entry name" value="HTH_XRE"/>
    <property type="match status" value="1"/>
</dbReference>
<dbReference type="PROSITE" id="PS50943">
    <property type="entry name" value="HTH_CROC1"/>
    <property type="match status" value="1"/>
</dbReference>